<keyword evidence="3" id="KW-0540">Nuclease</keyword>
<reference evidence="8" key="2">
    <citation type="submission" date="2017-10" db="EMBL/GenBank/DDBJ databases">
        <title>Ladona fulva Genome sequencing and assembly.</title>
        <authorList>
            <person name="Murali S."/>
            <person name="Richards S."/>
            <person name="Bandaranaike D."/>
            <person name="Bellair M."/>
            <person name="Blankenburg K."/>
            <person name="Chao H."/>
            <person name="Dinh H."/>
            <person name="Doddapaneni H."/>
            <person name="Dugan-Rocha S."/>
            <person name="Elkadiri S."/>
            <person name="Gnanaolivu R."/>
            <person name="Hernandez B."/>
            <person name="Skinner E."/>
            <person name="Javaid M."/>
            <person name="Lee S."/>
            <person name="Li M."/>
            <person name="Ming W."/>
            <person name="Munidasa M."/>
            <person name="Muniz J."/>
            <person name="Nguyen L."/>
            <person name="Hughes D."/>
            <person name="Osuji N."/>
            <person name="Pu L.-L."/>
            <person name="Puazo M."/>
            <person name="Qu C."/>
            <person name="Quiroz J."/>
            <person name="Raj R."/>
            <person name="Weissenberger G."/>
            <person name="Xin Y."/>
            <person name="Zou X."/>
            <person name="Han Y."/>
            <person name="Worley K."/>
            <person name="Muzny D."/>
            <person name="Gibbs R."/>
        </authorList>
    </citation>
    <scope>NUCLEOTIDE SEQUENCE</scope>
    <source>
        <strain evidence="8">Sampled in the wild</strain>
    </source>
</reference>
<keyword evidence="4" id="KW-0255">Endonuclease</keyword>
<keyword evidence="1" id="KW-0808">Transferase</keyword>
<evidence type="ECO:0000256" key="2">
    <source>
        <dbReference type="ARBA" id="ARBA00022695"/>
    </source>
</evidence>
<dbReference type="OrthoDB" id="7687667at2759"/>
<sequence length="89" mass="9983">MEQAMGVYCGLYQPRLSEHDIQYHSNELECLVIILAVEKFHRYIYGAPFTVATDNSAGKANVAADELSQNSTARVERTEGLKQRTVCEC</sequence>
<organism evidence="8 9">
    <name type="scientific">Ladona fulva</name>
    <name type="common">Scarce chaser dragonfly</name>
    <name type="synonym">Libellula fulva</name>
    <dbReference type="NCBI Taxonomy" id="123851"/>
    <lineage>
        <taxon>Eukaryota</taxon>
        <taxon>Metazoa</taxon>
        <taxon>Ecdysozoa</taxon>
        <taxon>Arthropoda</taxon>
        <taxon>Hexapoda</taxon>
        <taxon>Insecta</taxon>
        <taxon>Pterygota</taxon>
        <taxon>Palaeoptera</taxon>
        <taxon>Odonata</taxon>
        <taxon>Epiprocta</taxon>
        <taxon>Anisoptera</taxon>
        <taxon>Libelluloidea</taxon>
        <taxon>Libellulidae</taxon>
        <taxon>Ladona</taxon>
    </lineage>
</organism>
<dbReference type="SUPFAM" id="SSF56672">
    <property type="entry name" value="DNA/RNA polymerases"/>
    <property type="match status" value="1"/>
</dbReference>
<accession>A0A8K0P357</accession>
<dbReference type="AlphaFoldDB" id="A0A8K0P357"/>
<feature type="domain" description="Reverse transcriptase RNase H-like" evidence="7">
    <location>
        <begin position="15"/>
        <end position="66"/>
    </location>
</feature>
<evidence type="ECO:0000256" key="1">
    <source>
        <dbReference type="ARBA" id="ARBA00022679"/>
    </source>
</evidence>
<evidence type="ECO:0000256" key="6">
    <source>
        <dbReference type="ARBA" id="ARBA00022918"/>
    </source>
</evidence>
<reference evidence="8" key="1">
    <citation type="submission" date="2013-04" db="EMBL/GenBank/DDBJ databases">
        <authorList>
            <person name="Qu J."/>
            <person name="Murali S.C."/>
            <person name="Bandaranaike D."/>
            <person name="Bellair M."/>
            <person name="Blankenburg K."/>
            <person name="Chao H."/>
            <person name="Dinh H."/>
            <person name="Doddapaneni H."/>
            <person name="Downs B."/>
            <person name="Dugan-Rocha S."/>
            <person name="Elkadiri S."/>
            <person name="Gnanaolivu R.D."/>
            <person name="Hernandez B."/>
            <person name="Javaid M."/>
            <person name="Jayaseelan J.C."/>
            <person name="Lee S."/>
            <person name="Li M."/>
            <person name="Ming W."/>
            <person name="Munidasa M."/>
            <person name="Muniz J."/>
            <person name="Nguyen L."/>
            <person name="Ongeri F."/>
            <person name="Osuji N."/>
            <person name="Pu L.-L."/>
            <person name="Puazo M."/>
            <person name="Qu C."/>
            <person name="Quiroz J."/>
            <person name="Raj R."/>
            <person name="Weissenberger G."/>
            <person name="Xin Y."/>
            <person name="Zou X."/>
            <person name="Han Y."/>
            <person name="Richards S."/>
            <person name="Worley K."/>
            <person name="Muzny D."/>
            <person name="Gibbs R."/>
        </authorList>
    </citation>
    <scope>NUCLEOTIDE SEQUENCE</scope>
    <source>
        <strain evidence="8">Sampled in the wild</strain>
    </source>
</reference>
<evidence type="ECO:0000313" key="9">
    <source>
        <dbReference type="Proteomes" id="UP000792457"/>
    </source>
</evidence>
<dbReference type="GO" id="GO:0003964">
    <property type="term" value="F:RNA-directed DNA polymerase activity"/>
    <property type="evidence" value="ECO:0007669"/>
    <property type="project" value="UniProtKB-KW"/>
</dbReference>
<protein>
    <recommendedName>
        <fullName evidence="7">Reverse transcriptase RNase H-like domain-containing protein</fullName>
    </recommendedName>
</protein>
<keyword evidence="6" id="KW-0695">RNA-directed DNA polymerase</keyword>
<gene>
    <name evidence="8" type="ORF">J437_LFUL007132</name>
</gene>
<dbReference type="InterPro" id="IPR041373">
    <property type="entry name" value="RT_RNaseH"/>
</dbReference>
<proteinExistence type="predicted"/>
<evidence type="ECO:0000256" key="5">
    <source>
        <dbReference type="ARBA" id="ARBA00022801"/>
    </source>
</evidence>
<evidence type="ECO:0000259" key="7">
    <source>
        <dbReference type="Pfam" id="PF17917"/>
    </source>
</evidence>
<name>A0A8K0P357_LADFU</name>
<evidence type="ECO:0000313" key="8">
    <source>
        <dbReference type="EMBL" id="KAG8229324.1"/>
    </source>
</evidence>
<dbReference type="GO" id="GO:0016787">
    <property type="term" value="F:hydrolase activity"/>
    <property type="evidence" value="ECO:0007669"/>
    <property type="project" value="UniProtKB-KW"/>
</dbReference>
<keyword evidence="9" id="KW-1185">Reference proteome</keyword>
<comment type="caution">
    <text evidence="8">The sequence shown here is derived from an EMBL/GenBank/DDBJ whole genome shotgun (WGS) entry which is preliminary data.</text>
</comment>
<evidence type="ECO:0000256" key="4">
    <source>
        <dbReference type="ARBA" id="ARBA00022759"/>
    </source>
</evidence>
<keyword evidence="2" id="KW-0548">Nucleotidyltransferase</keyword>
<keyword evidence="5" id="KW-0378">Hydrolase</keyword>
<dbReference type="EMBL" id="KZ308426">
    <property type="protein sequence ID" value="KAG8229324.1"/>
    <property type="molecule type" value="Genomic_DNA"/>
</dbReference>
<dbReference type="InterPro" id="IPR043502">
    <property type="entry name" value="DNA/RNA_pol_sf"/>
</dbReference>
<evidence type="ECO:0000256" key="3">
    <source>
        <dbReference type="ARBA" id="ARBA00022722"/>
    </source>
</evidence>
<dbReference type="GO" id="GO:0004519">
    <property type="term" value="F:endonuclease activity"/>
    <property type="evidence" value="ECO:0007669"/>
    <property type="project" value="UniProtKB-KW"/>
</dbReference>
<dbReference type="Proteomes" id="UP000792457">
    <property type="component" value="Unassembled WGS sequence"/>
</dbReference>
<dbReference type="Pfam" id="PF17917">
    <property type="entry name" value="RT_RNaseH"/>
    <property type="match status" value="1"/>
</dbReference>